<comment type="caution">
    <text evidence="2">The sequence shown here is derived from an EMBL/GenBank/DDBJ whole genome shotgun (WGS) entry which is preliminary data.</text>
</comment>
<proteinExistence type="predicted"/>
<dbReference type="OrthoDB" id="696150at2759"/>
<protein>
    <submittedName>
        <fullName evidence="2">Uncharacterized protein</fullName>
    </submittedName>
</protein>
<evidence type="ECO:0000313" key="3">
    <source>
        <dbReference type="Proteomes" id="UP000325315"/>
    </source>
</evidence>
<feature type="compositionally biased region" description="Basic and acidic residues" evidence="1">
    <location>
        <begin position="16"/>
        <end position="25"/>
    </location>
</feature>
<sequence>MMGYIKRQIDTGIPSSKEDNPQRKGKEHVLKYAKFLKEMMARHKKIKVGEQVTLNASCNVIISRHIFWYLIVKKIVRYRSY</sequence>
<keyword evidence="3" id="KW-1185">Reference proteome</keyword>
<accession>A0A5B6VLZ4</accession>
<organism evidence="2 3">
    <name type="scientific">Gossypium australe</name>
    <dbReference type="NCBI Taxonomy" id="47621"/>
    <lineage>
        <taxon>Eukaryota</taxon>
        <taxon>Viridiplantae</taxon>
        <taxon>Streptophyta</taxon>
        <taxon>Embryophyta</taxon>
        <taxon>Tracheophyta</taxon>
        <taxon>Spermatophyta</taxon>
        <taxon>Magnoliopsida</taxon>
        <taxon>eudicotyledons</taxon>
        <taxon>Gunneridae</taxon>
        <taxon>Pentapetalae</taxon>
        <taxon>rosids</taxon>
        <taxon>malvids</taxon>
        <taxon>Malvales</taxon>
        <taxon>Malvaceae</taxon>
        <taxon>Malvoideae</taxon>
        <taxon>Gossypium</taxon>
    </lineage>
</organism>
<reference evidence="2" key="1">
    <citation type="submission" date="2019-08" db="EMBL/GenBank/DDBJ databases">
        <authorList>
            <person name="Liu F."/>
        </authorList>
    </citation>
    <scope>NUCLEOTIDE SEQUENCE [LARGE SCALE GENOMIC DNA]</scope>
    <source>
        <strain evidence="2">PA1801</strain>
        <tissue evidence="2">Leaf</tissue>
    </source>
</reference>
<gene>
    <name evidence="2" type="ORF">EPI10_015805</name>
</gene>
<evidence type="ECO:0000313" key="2">
    <source>
        <dbReference type="EMBL" id="KAA3470066.1"/>
    </source>
</evidence>
<name>A0A5B6VLZ4_9ROSI</name>
<dbReference type="Proteomes" id="UP000325315">
    <property type="component" value="Unassembled WGS sequence"/>
</dbReference>
<dbReference type="AlphaFoldDB" id="A0A5B6VLZ4"/>
<evidence type="ECO:0000256" key="1">
    <source>
        <dbReference type="SAM" id="MobiDB-lite"/>
    </source>
</evidence>
<dbReference type="EMBL" id="SMMG02000006">
    <property type="protein sequence ID" value="KAA3470066.1"/>
    <property type="molecule type" value="Genomic_DNA"/>
</dbReference>
<feature type="region of interest" description="Disordered" evidence="1">
    <location>
        <begin position="1"/>
        <end position="25"/>
    </location>
</feature>